<evidence type="ECO:0000256" key="1">
    <source>
        <dbReference type="SAM" id="Coils"/>
    </source>
</evidence>
<keyword evidence="4" id="KW-1185">Reference proteome</keyword>
<keyword evidence="1" id="KW-0175">Coiled coil</keyword>
<evidence type="ECO:0000313" key="3">
    <source>
        <dbReference type="EMBL" id="KAL3275634.1"/>
    </source>
</evidence>
<sequence>MEENEECFEPDQSVMLPGSAFNEMELKQIDSVDTRKDQEILKSQSGISQEEHAENMVTLKSQIDMGKLIRKEARGLIYVQEQNRVKTSRIQEQNNAIEKQIQLMKNKIENVKRSQTKQRMETEEEQRKTIQNIRINSSTREIIDILKEHNEDLGKHVQILKNSDIRNKLLQQYKNGNEIIQEREEILEKLNHEIDILKSSLSSKKKKCDEERLMMLEEDKKLVEKKRCLGERHNEIMLRKEEKKKERDDIRQKLQDIDNDNSKILIELESSEKEIPDLKLKRLEKLKFYSLKKQELEFERSSLEKSNQSYLLAIENLEHEIEKTIQEKINLDEEINEEMKQFAEDDTNLDELKKTVLFDLKTEHNDLVEKNEYLNKNLNDVRKKRDDLILLCHDQKIALLQLEHSTNTLRQETKKNQETNENELIISDQAKTELVVLEREEEEKKDCLEKKKTLQNELKLKEGKPKINIEGLQAEITLKKSELDHQMNSIQPYVENKWKTLNEKLTAIKMNCAVQEEHKKATNKKKREQLKRLQDVLKLKKTKIPQKWENSKTDIEETTEKIEAEEEAGVTRGILKTPHRPKSPVTANKNVTFIGLSSMESSSSSDVAKLNNATLIPKEMDPFDALKTPSYSRRVPFD</sequence>
<feature type="region of interest" description="Disordered" evidence="2">
    <location>
        <begin position="1"/>
        <end position="20"/>
    </location>
</feature>
<proteinExistence type="predicted"/>
<comment type="caution">
    <text evidence="3">The sequence shown here is derived from an EMBL/GenBank/DDBJ whole genome shotgun (WGS) entry which is preliminary data.</text>
</comment>
<accession>A0ABD2NAJ7</accession>
<feature type="coiled-coil region" evidence="1">
    <location>
        <begin position="180"/>
        <end position="274"/>
    </location>
</feature>
<organism evidence="3 4">
    <name type="scientific">Cryptolaemus montrouzieri</name>
    <dbReference type="NCBI Taxonomy" id="559131"/>
    <lineage>
        <taxon>Eukaryota</taxon>
        <taxon>Metazoa</taxon>
        <taxon>Ecdysozoa</taxon>
        <taxon>Arthropoda</taxon>
        <taxon>Hexapoda</taxon>
        <taxon>Insecta</taxon>
        <taxon>Pterygota</taxon>
        <taxon>Neoptera</taxon>
        <taxon>Endopterygota</taxon>
        <taxon>Coleoptera</taxon>
        <taxon>Polyphaga</taxon>
        <taxon>Cucujiformia</taxon>
        <taxon>Coccinelloidea</taxon>
        <taxon>Coccinellidae</taxon>
        <taxon>Scymninae</taxon>
        <taxon>Scymnini</taxon>
        <taxon>Cryptolaemus</taxon>
    </lineage>
</organism>
<evidence type="ECO:0000313" key="4">
    <source>
        <dbReference type="Proteomes" id="UP001516400"/>
    </source>
</evidence>
<feature type="coiled-coil region" evidence="1">
    <location>
        <begin position="300"/>
        <end position="464"/>
    </location>
</feature>
<dbReference type="EMBL" id="JABFTP020000083">
    <property type="protein sequence ID" value="KAL3275634.1"/>
    <property type="molecule type" value="Genomic_DNA"/>
</dbReference>
<protein>
    <submittedName>
        <fullName evidence="3">Uncharacterized protein</fullName>
    </submittedName>
</protein>
<feature type="coiled-coil region" evidence="1">
    <location>
        <begin position="87"/>
        <end position="133"/>
    </location>
</feature>
<name>A0ABD2NAJ7_9CUCU</name>
<reference evidence="3 4" key="1">
    <citation type="journal article" date="2021" name="BMC Biol.">
        <title>Horizontally acquired antibacterial genes associated with adaptive radiation of ladybird beetles.</title>
        <authorList>
            <person name="Li H.S."/>
            <person name="Tang X.F."/>
            <person name="Huang Y.H."/>
            <person name="Xu Z.Y."/>
            <person name="Chen M.L."/>
            <person name="Du X.Y."/>
            <person name="Qiu B.Y."/>
            <person name="Chen P.T."/>
            <person name="Zhang W."/>
            <person name="Slipinski A."/>
            <person name="Escalona H.E."/>
            <person name="Waterhouse R.M."/>
            <person name="Zwick A."/>
            <person name="Pang H."/>
        </authorList>
    </citation>
    <scope>NUCLEOTIDE SEQUENCE [LARGE SCALE GENOMIC DNA]</scope>
    <source>
        <strain evidence="3">SYSU2018</strain>
    </source>
</reference>
<evidence type="ECO:0000256" key="2">
    <source>
        <dbReference type="SAM" id="MobiDB-lite"/>
    </source>
</evidence>
<dbReference type="AlphaFoldDB" id="A0ABD2NAJ7"/>
<gene>
    <name evidence="3" type="ORF">HHI36_020387</name>
</gene>
<dbReference type="Proteomes" id="UP001516400">
    <property type="component" value="Unassembled WGS sequence"/>
</dbReference>